<protein>
    <recommendedName>
        <fullName evidence="6">Large ribosomal subunit protein bL21</fullName>
    </recommendedName>
</protein>
<evidence type="ECO:0000256" key="6">
    <source>
        <dbReference type="HAMAP-Rule" id="MF_01363"/>
    </source>
</evidence>
<reference evidence="9 10" key="1">
    <citation type="submission" date="2017-12" db="EMBL/GenBank/DDBJ databases">
        <title>Complete genome sequence of Spiroplasma floricola 23-6 (ATCC 29989).</title>
        <authorList>
            <person name="Tsai Y.-M."/>
            <person name="Wu P.-S."/>
            <person name="Lo W.-S."/>
            <person name="Kuo C.-H."/>
        </authorList>
    </citation>
    <scope>NUCLEOTIDE SEQUENCE [LARGE SCALE GENOMIC DNA]</scope>
    <source>
        <strain evidence="9 10">23-6</strain>
    </source>
</reference>
<dbReference type="NCBIfam" id="TIGR00061">
    <property type="entry name" value="L21"/>
    <property type="match status" value="1"/>
</dbReference>
<name>A0A2K8SES6_9MOLU</name>
<organism evidence="9 10">
    <name type="scientific">Spiroplasma floricola 23-6</name>
    <dbReference type="NCBI Taxonomy" id="1336749"/>
    <lineage>
        <taxon>Bacteria</taxon>
        <taxon>Bacillati</taxon>
        <taxon>Mycoplasmatota</taxon>
        <taxon>Mollicutes</taxon>
        <taxon>Entomoplasmatales</taxon>
        <taxon>Spiroplasmataceae</taxon>
        <taxon>Spiroplasma</taxon>
    </lineage>
</organism>
<evidence type="ECO:0000256" key="5">
    <source>
        <dbReference type="ARBA" id="ARBA00023274"/>
    </source>
</evidence>
<dbReference type="GO" id="GO:1990904">
    <property type="term" value="C:ribonucleoprotein complex"/>
    <property type="evidence" value="ECO:0007669"/>
    <property type="project" value="UniProtKB-KW"/>
</dbReference>
<dbReference type="SUPFAM" id="SSF141091">
    <property type="entry name" value="L21p-like"/>
    <property type="match status" value="1"/>
</dbReference>
<dbReference type="GO" id="GO:0005840">
    <property type="term" value="C:ribosome"/>
    <property type="evidence" value="ECO:0007669"/>
    <property type="project" value="UniProtKB-KW"/>
</dbReference>
<dbReference type="InterPro" id="IPR036164">
    <property type="entry name" value="bL21-like_sf"/>
</dbReference>
<evidence type="ECO:0000256" key="4">
    <source>
        <dbReference type="ARBA" id="ARBA00022980"/>
    </source>
</evidence>
<dbReference type="GO" id="GO:0003735">
    <property type="term" value="F:structural constituent of ribosome"/>
    <property type="evidence" value="ECO:0007669"/>
    <property type="project" value="InterPro"/>
</dbReference>
<dbReference type="InterPro" id="IPR001787">
    <property type="entry name" value="Ribosomal_bL21"/>
</dbReference>
<evidence type="ECO:0000313" key="9">
    <source>
        <dbReference type="EMBL" id="AUB31340.1"/>
    </source>
</evidence>
<dbReference type="PANTHER" id="PTHR21349">
    <property type="entry name" value="50S RIBOSOMAL PROTEIN L21"/>
    <property type="match status" value="1"/>
</dbReference>
<proteinExistence type="inferred from homology"/>
<feature type="compositionally biased region" description="Low complexity" evidence="8">
    <location>
        <begin position="124"/>
        <end position="169"/>
    </location>
</feature>
<evidence type="ECO:0000256" key="3">
    <source>
        <dbReference type="ARBA" id="ARBA00022884"/>
    </source>
</evidence>
<dbReference type="GO" id="GO:0006412">
    <property type="term" value="P:translation"/>
    <property type="evidence" value="ECO:0007669"/>
    <property type="project" value="UniProtKB-UniRule"/>
</dbReference>
<dbReference type="PROSITE" id="PS01169">
    <property type="entry name" value="RIBOSOMAL_L21"/>
    <property type="match status" value="1"/>
</dbReference>
<comment type="similarity">
    <text evidence="1 6 7">Belongs to the bacterial ribosomal protein bL21 family.</text>
</comment>
<feature type="region of interest" description="Disordered" evidence="8">
    <location>
        <begin position="108"/>
        <end position="169"/>
    </location>
</feature>
<dbReference type="PANTHER" id="PTHR21349:SF0">
    <property type="entry name" value="LARGE RIBOSOMAL SUBUNIT PROTEIN BL21M"/>
    <property type="match status" value="1"/>
</dbReference>
<dbReference type="InterPro" id="IPR018258">
    <property type="entry name" value="Ribosomal_bL21_CS"/>
</dbReference>
<dbReference type="GO" id="GO:0019843">
    <property type="term" value="F:rRNA binding"/>
    <property type="evidence" value="ECO:0007669"/>
    <property type="project" value="UniProtKB-UniRule"/>
</dbReference>
<dbReference type="Pfam" id="PF00829">
    <property type="entry name" value="Ribosomal_L21p"/>
    <property type="match status" value="1"/>
</dbReference>
<dbReference type="KEGG" id="sfz:SFLOR_v1c02830"/>
<dbReference type="GO" id="GO:0005737">
    <property type="term" value="C:cytoplasm"/>
    <property type="evidence" value="ECO:0007669"/>
    <property type="project" value="UniProtKB-ARBA"/>
</dbReference>
<dbReference type="OrthoDB" id="9813334at2"/>
<accession>A0A2K8SES6</accession>
<evidence type="ECO:0000256" key="8">
    <source>
        <dbReference type="SAM" id="MobiDB-lite"/>
    </source>
</evidence>
<evidence type="ECO:0000313" key="10">
    <source>
        <dbReference type="Proteomes" id="UP000231823"/>
    </source>
</evidence>
<comment type="function">
    <text evidence="6 7">This protein binds to 23S rRNA in the presence of protein L20.</text>
</comment>
<dbReference type="AlphaFoldDB" id="A0A2K8SES6"/>
<dbReference type="Proteomes" id="UP000231823">
    <property type="component" value="Chromosome"/>
</dbReference>
<sequence length="169" mass="17882">MFAIIKTGGKQIKVSKDDEIYVEKLDIEEGKKVIFDEILMIDGTVGSPLIKGAAVIGTVVKQGKGKKLRVVRYHPKKNVNKVYGHRQPYTKVKIEEISLSGTKAITNTSTESKTAVAVQKTASAPKTASTGTPKAAPKPKTTTGAPKATAAKPKTTSAPKAAPKPKTGE</sequence>
<evidence type="ECO:0000256" key="2">
    <source>
        <dbReference type="ARBA" id="ARBA00022730"/>
    </source>
</evidence>
<keyword evidence="4 6" id="KW-0689">Ribosomal protein</keyword>
<keyword evidence="2 6" id="KW-0699">rRNA-binding</keyword>
<dbReference type="EMBL" id="CP025057">
    <property type="protein sequence ID" value="AUB31340.1"/>
    <property type="molecule type" value="Genomic_DNA"/>
</dbReference>
<keyword evidence="3 6" id="KW-0694">RNA-binding</keyword>
<comment type="subunit">
    <text evidence="6">Part of the 50S ribosomal subunit. Contacts protein L20.</text>
</comment>
<dbReference type="HAMAP" id="MF_01363">
    <property type="entry name" value="Ribosomal_bL21"/>
    <property type="match status" value="1"/>
</dbReference>
<evidence type="ECO:0000256" key="1">
    <source>
        <dbReference type="ARBA" id="ARBA00008563"/>
    </source>
</evidence>
<dbReference type="InterPro" id="IPR028909">
    <property type="entry name" value="bL21-like"/>
</dbReference>
<evidence type="ECO:0000256" key="7">
    <source>
        <dbReference type="RuleBase" id="RU000562"/>
    </source>
</evidence>
<keyword evidence="10" id="KW-1185">Reference proteome</keyword>
<gene>
    <name evidence="6 9" type="primary">rplU</name>
    <name evidence="9" type="ORF">SFLOR_v1c02830</name>
</gene>
<keyword evidence="5 6" id="KW-0687">Ribonucleoprotein</keyword>